<organism evidence="1 2">
    <name type="scientific">Bradyrhizobium ottawaense</name>
    <dbReference type="NCBI Taxonomy" id="931866"/>
    <lineage>
        <taxon>Bacteria</taxon>
        <taxon>Pseudomonadati</taxon>
        <taxon>Pseudomonadota</taxon>
        <taxon>Alphaproteobacteria</taxon>
        <taxon>Hyphomicrobiales</taxon>
        <taxon>Nitrobacteraceae</taxon>
        <taxon>Bradyrhizobium</taxon>
    </lineage>
</organism>
<protein>
    <submittedName>
        <fullName evidence="1">Uncharacterized protein</fullName>
    </submittedName>
</protein>
<proteinExistence type="predicted"/>
<name>A0ABY0QHB5_9BRAD</name>
<dbReference type="EMBL" id="LT629693">
    <property type="protein sequence ID" value="SDK43575.1"/>
    <property type="molecule type" value="Genomic_DNA"/>
</dbReference>
<gene>
    <name evidence="1" type="ORF">SAMN05444163_8106</name>
</gene>
<dbReference type="RefSeq" id="WP_091977267.1">
    <property type="nucleotide sequence ID" value="NZ_LT629693.1"/>
</dbReference>
<dbReference type="Proteomes" id="UP000198803">
    <property type="component" value="Chromosome I"/>
</dbReference>
<accession>A0ABY0QHB5</accession>
<evidence type="ECO:0000313" key="1">
    <source>
        <dbReference type="EMBL" id="SDK43575.1"/>
    </source>
</evidence>
<sequence>MSYSCVDFVDTILNLLNIKVPLEDQDNPQGQAELAGAEILRLQASDAALKARPATSMERMLYLVAPIHDQCPVDQDGVVIRDLFVWATDASEAVKFWREYYEIGDDEDLEEYPLGMTENVRVFECPIMPNAAPSGAVCWGQVHSYGATVNERIEL</sequence>
<keyword evidence="2" id="KW-1185">Reference proteome</keyword>
<evidence type="ECO:0000313" key="2">
    <source>
        <dbReference type="Proteomes" id="UP000198803"/>
    </source>
</evidence>
<reference evidence="1 2" key="1">
    <citation type="submission" date="2016-10" db="EMBL/GenBank/DDBJ databases">
        <authorList>
            <person name="Varghese N."/>
            <person name="Submissions S."/>
        </authorList>
    </citation>
    <scope>NUCLEOTIDE SEQUENCE [LARGE SCALE GENOMIC DNA]</scope>
    <source>
        <strain evidence="1 2">GAS524</strain>
    </source>
</reference>